<name>A0A8S0W975_CYCAE</name>
<feature type="domain" description="Protein kinase" evidence="10">
    <location>
        <begin position="342"/>
        <end position="609"/>
    </location>
</feature>
<dbReference type="EMBL" id="CACVBS010000060">
    <property type="protein sequence ID" value="CAA7267498.1"/>
    <property type="molecule type" value="Genomic_DNA"/>
</dbReference>
<dbReference type="InterPro" id="IPR000719">
    <property type="entry name" value="Prot_kinase_dom"/>
</dbReference>
<evidence type="ECO:0000256" key="5">
    <source>
        <dbReference type="ARBA" id="ARBA00022777"/>
    </source>
</evidence>
<dbReference type="OrthoDB" id="4062651at2759"/>
<evidence type="ECO:0000256" key="2">
    <source>
        <dbReference type="ARBA" id="ARBA00022527"/>
    </source>
</evidence>
<evidence type="ECO:0000256" key="1">
    <source>
        <dbReference type="ARBA" id="ARBA00012513"/>
    </source>
</evidence>
<keyword evidence="5" id="KW-0418">Kinase</keyword>
<dbReference type="AlphaFoldDB" id="A0A8S0W975"/>
<proteinExistence type="predicted"/>
<dbReference type="PROSITE" id="PS00107">
    <property type="entry name" value="PROTEIN_KINASE_ATP"/>
    <property type="match status" value="1"/>
</dbReference>
<evidence type="ECO:0000259" key="10">
    <source>
        <dbReference type="PROSITE" id="PS50011"/>
    </source>
</evidence>
<keyword evidence="3" id="KW-0808">Transferase</keyword>
<dbReference type="Proteomes" id="UP000467700">
    <property type="component" value="Unassembled WGS sequence"/>
</dbReference>
<evidence type="ECO:0000256" key="7">
    <source>
        <dbReference type="ARBA" id="ARBA00047899"/>
    </source>
</evidence>
<evidence type="ECO:0000256" key="3">
    <source>
        <dbReference type="ARBA" id="ARBA00022679"/>
    </source>
</evidence>
<evidence type="ECO:0000256" key="8">
    <source>
        <dbReference type="ARBA" id="ARBA00048679"/>
    </source>
</evidence>
<organism evidence="11 12">
    <name type="scientific">Cyclocybe aegerita</name>
    <name type="common">Black poplar mushroom</name>
    <name type="synonym">Agrocybe aegerita</name>
    <dbReference type="NCBI Taxonomy" id="1973307"/>
    <lineage>
        <taxon>Eukaryota</taxon>
        <taxon>Fungi</taxon>
        <taxon>Dikarya</taxon>
        <taxon>Basidiomycota</taxon>
        <taxon>Agaricomycotina</taxon>
        <taxon>Agaricomycetes</taxon>
        <taxon>Agaricomycetidae</taxon>
        <taxon>Agaricales</taxon>
        <taxon>Agaricineae</taxon>
        <taxon>Bolbitiaceae</taxon>
        <taxon>Cyclocybe</taxon>
    </lineage>
</organism>
<dbReference type="EC" id="2.7.11.1" evidence="1"/>
<dbReference type="SUPFAM" id="SSF56112">
    <property type="entry name" value="Protein kinase-like (PK-like)"/>
    <property type="match status" value="1"/>
</dbReference>
<accession>A0A8S0W975</accession>
<dbReference type="Gene3D" id="1.10.510.10">
    <property type="entry name" value="Transferase(Phosphotransferase) domain 1"/>
    <property type="match status" value="1"/>
</dbReference>
<feature type="binding site" evidence="9">
    <location>
        <position position="371"/>
    </location>
    <ligand>
        <name>ATP</name>
        <dbReference type="ChEBI" id="CHEBI:30616"/>
    </ligand>
</feature>
<dbReference type="InterPro" id="IPR008271">
    <property type="entry name" value="Ser/Thr_kinase_AS"/>
</dbReference>
<evidence type="ECO:0000313" key="11">
    <source>
        <dbReference type="EMBL" id="CAA7267498.1"/>
    </source>
</evidence>
<dbReference type="InterPro" id="IPR050236">
    <property type="entry name" value="Ser_Thr_kinase_AGC"/>
</dbReference>
<reference evidence="11 12" key="1">
    <citation type="submission" date="2020-01" db="EMBL/GenBank/DDBJ databases">
        <authorList>
            <person name="Gupta K D."/>
        </authorList>
    </citation>
    <scope>NUCLEOTIDE SEQUENCE [LARGE SCALE GENOMIC DNA]</scope>
</reference>
<dbReference type="Pfam" id="PF00069">
    <property type="entry name" value="Pkinase"/>
    <property type="match status" value="1"/>
</dbReference>
<keyword evidence="12" id="KW-1185">Reference proteome</keyword>
<evidence type="ECO:0000256" key="9">
    <source>
        <dbReference type="PROSITE-ProRule" id="PRU10141"/>
    </source>
</evidence>
<dbReference type="GO" id="GO:0005524">
    <property type="term" value="F:ATP binding"/>
    <property type="evidence" value="ECO:0007669"/>
    <property type="project" value="UniProtKB-UniRule"/>
</dbReference>
<evidence type="ECO:0000256" key="4">
    <source>
        <dbReference type="ARBA" id="ARBA00022741"/>
    </source>
</evidence>
<keyword evidence="4 9" id="KW-0547">Nucleotide-binding</keyword>
<evidence type="ECO:0000313" key="12">
    <source>
        <dbReference type="Proteomes" id="UP000467700"/>
    </source>
</evidence>
<dbReference type="InterPro" id="IPR017441">
    <property type="entry name" value="Protein_kinase_ATP_BS"/>
</dbReference>
<comment type="caution">
    <text evidence="11">The sequence shown here is derived from an EMBL/GenBank/DDBJ whole genome shotgun (WGS) entry which is preliminary data.</text>
</comment>
<dbReference type="PANTHER" id="PTHR24356">
    <property type="entry name" value="SERINE/THREONINE-PROTEIN KINASE"/>
    <property type="match status" value="1"/>
</dbReference>
<dbReference type="InterPro" id="IPR011009">
    <property type="entry name" value="Kinase-like_dom_sf"/>
</dbReference>
<keyword evidence="6 9" id="KW-0067">ATP-binding</keyword>
<dbReference type="PROSITE" id="PS50011">
    <property type="entry name" value="PROTEIN_KINASE_DOM"/>
    <property type="match status" value="1"/>
</dbReference>
<gene>
    <name evidence="11" type="ORF">AAE3_LOCUS9727</name>
</gene>
<dbReference type="GO" id="GO:0004674">
    <property type="term" value="F:protein serine/threonine kinase activity"/>
    <property type="evidence" value="ECO:0007669"/>
    <property type="project" value="UniProtKB-KW"/>
</dbReference>
<dbReference type="SMART" id="SM00220">
    <property type="entry name" value="S_TKc"/>
    <property type="match status" value="1"/>
</dbReference>
<dbReference type="PROSITE" id="PS00108">
    <property type="entry name" value="PROTEIN_KINASE_ST"/>
    <property type="match status" value="1"/>
</dbReference>
<comment type="catalytic activity">
    <reaction evidence="7">
        <text>L-threonyl-[protein] + ATP = O-phospho-L-threonyl-[protein] + ADP + H(+)</text>
        <dbReference type="Rhea" id="RHEA:46608"/>
        <dbReference type="Rhea" id="RHEA-COMP:11060"/>
        <dbReference type="Rhea" id="RHEA-COMP:11605"/>
        <dbReference type="ChEBI" id="CHEBI:15378"/>
        <dbReference type="ChEBI" id="CHEBI:30013"/>
        <dbReference type="ChEBI" id="CHEBI:30616"/>
        <dbReference type="ChEBI" id="CHEBI:61977"/>
        <dbReference type="ChEBI" id="CHEBI:456216"/>
        <dbReference type="EC" id="2.7.11.1"/>
    </reaction>
</comment>
<keyword evidence="2" id="KW-0723">Serine/threonine-protein kinase</keyword>
<dbReference type="Gene3D" id="3.30.200.20">
    <property type="entry name" value="Phosphorylase Kinase, domain 1"/>
    <property type="match status" value="1"/>
</dbReference>
<protein>
    <recommendedName>
        <fullName evidence="1">non-specific serine/threonine protein kinase</fullName>
        <ecNumber evidence="1">2.7.11.1</ecNumber>
    </recommendedName>
</protein>
<comment type="catalytic activity">
    <reaction evidence="8">
        <text>L-seryl-[protein] + ATP = O-phospho-L-seryl-[protein] + ADP + H(+)</text>
        <dbReference type="Rhea" id="RHEA:17989"/>
        <dbReference type="Rhea" id="RHEA-COMP:9863"/>
        <dbReference type="Rhea" id="RHEA-COMP:11604"/>
        <dbReference type="ChEBI" id="CHEBI:15378"/>
        <dbReference type="ChEBI" id="CHEBI:29999"/>
        <dbReference type="ChEBI" id="CHEBI:30616"/>
        <dbReference type="ChEBI" id="CHEBI:83421"/>
        <dbReference type="ChEBI" id="CHEBI:456216"/>
        <dbReference type="EC" id="2.7.11.1"/>
    </reaction>
</comment>
<sequence>MVGDNVELRVSVSLLTSPDTFIRYLDSMKGRPLVALLLACATAMYETNGEDLGSSYTSLSNWWRPVSASFASRNLTTPNTTNRTTQPFVGKIAFSSNLLKIREGRTWDASSVPPFMGPESYKVIKIPHRYVALKPWGTRVFPSIQAYEDRVWSAAPTRVYGELPLVVETSTSLSLWFSTLCISPLFAVRLWTLKELLGAAKSSVGVFIGVLSVARPFALVFLRWLVFIVLEGLERGLRVSEICLTAFYSCIETWIQLYQLGLDKKRMKKADRLREECIQRKRPFVRTRRPAQHQQPALKETPLFSLDSSEMPKCKYLPEEIQMALASPSLHPLRDMYDPLMLRLVQQIGAGAFGCVMQVEHRPTGRAMALKKLVGRDNSEEDFESEVRAMVRLQGGAWYPELYGSFRDVDSFYILMPFYPKGDLYEVILAIQGLHQRGIIHRDLKPENILFKEDGHLVVADFGIAYVFEHEEDEFLEDEFPLWAEKKAQGGDDFPFLTPSVDNPHTTLGTYGTPFYAAPEVLRGLEYSYGVDYYSVAIIYHEMITGYVPLLVGSIKPGSGQPEVEVNLGRQYIHLQTVSAAERDFLEKMLHEDPFARLSVRQIKSHPIFSGLDWSGMAKLAGPIPRPPALRKRVALGHSTLCSDLADD</sequence>
<evidence type="ECO:0000256" key="6">
    <source>
        <dbReference type="ARBA" id="ARBA00022840"/>
    </source>
</evidence>